<dbReference type="Pfam" id="PF13624">
    <property type="entry name" value="SurA_N_3"/>
    <property type="match status" value="1"/>
</dbReference>
<protein>
    <submittedName>
        <fullName evidence="3">Peptidyl-prolyl cis-trans isomerase SurA</fullName>
        <ecNumber evidence="3">5.2.1.8</ecNumber>
    </submittedName>
</protein>
<dbReference type="EC" id="5.2.1.8" evidence="3"/>
<evidence type="ECO:0000313" key="4">
    <source>
        <dbReference type="Proteomes" id="UP000576393"/>
    </source>
</evidence>
<dbReference type="InterPro" id="IPR027304">
    <property type="entry name" value="Trigger_fact/SurA_dom_sf"/>
</dbReference>
<dbReference type="Proteomes" id="UP000576393">
    <property type="component" value="Unassembled WGS sequence"/>
</dbReference>
<dbReference type="PROSITE" id="PS51257">
    <property type="entry name" value="PROKAR_LIPOPROTEIN"/>
    <property type="match status" value="1"/>
</dbReference>
<dbReference type="AlphaFoldDB" id="A0A852UYP7"/>
<feature type="chain" id="PRO_5032992727" evidence="2">
    <location>
        <begin position="30"/>
        <end position="204"/>
    </location>
</feature>
<dbReference type="Gene3D" id="1.10.4030.10">
    <property type="entry name" value="Porin chaperone SurA, peptide-binding domain"/>
    <property type="match status" value="1"/>
</dbReference>
<organism evidence="3 4">
    <name type="scientific">Streptosporangium sandarakinum</name>
    <dbReference type="NCBI Taxonomy" id="1260955"/>
    <lineage>
        <taxon>Bacteria</taxon>
        <taxon>Bacillati</taxon>
        <taxon>Actinomycetota</taxon>
        <taxon>Actinomycetes</taxon>
        <taxon>Streptosporangiales</taxon>
        <taxon>Streptosporangiaceae</taxon>
        <taxon>Streptosporangium</taxon>
    </lineage>
</organism>
<gene>
    <name evidence="3" type="ORF">HDA43_004988</name>
</gene>
<dbReference type="SUPFAM" id="SSF109998">
    <property type="entry name" value="Triger factor/SurA peptide-binding domain-like"/>
    <property type="match status" value="1"/>
</dbReference>
<evidence type="ECO:0000313" key="3">
    <source>
        <dbReference type="EMBL" id="NYF42787.1"/>
    </source>
</evidence>
<evidence type="ECO:0000256" key="1">
    <source>
        <dbReference type="SAM" id="MobiDB-lite"/>
    </source>
</evidence>
<keyword evidence="2" id="KW-0732">Signal</keyword>
<dbReference type="EMBL" id="JACCCO010000002">
    <property type="protein sequence ID" value="NYF42787.1"/>
    <property type="molecule type" value="Genomic_DNA"/>
</dbReference>
<comment type="caution">
    <text evidence="3">The sequence shown here is derived from an EMBL/GenBank/DDBJ whole genome shotgun (WGS) entry which is preliminary data.</text>
</comment>
<name>A0A852UYP7_9ACTN</name>
<proteinExistence type="predicted"/>
<accession>A0A852UYP7</accession>
<dbReference type="GO" id="GO:0003755">
    <property type="term" value="F:peptidyl-prolyl cis-trans isomerase activity"/>
    <property type="evidence" value="ECO:0007669"/>
    <property type="project" value="UniProtKB-EC"/>
</dbReference>
<keyword evidence="3" id="KW-0413">Isomerase</keyword>
<feature type="signal peptide" evidence="2">
    <location>
        <begin position="1"/>
        <end position="29"/>
    </location>
</feature>
<feature type="compositionally biased region" description="Polar residues" evidence="1">
    <location>
        <begin position="180"/>
        <end position="189"/>
    </location>
</feature>
<keyword evidence="4" id="KW-1185">Reference proteome</keyword>
<reference evidence="3 4" key="1">
    <citation type="submission" date="2020-07" db="EMBL/GenBank/DDBJ databases">
        <title>Sequencing the genomes of 1000 actinobacteria strains.</title>
        <authorList>
            <person name="Klenk H.-P."/>
        </authorList>
    </citation>
    <scope>NUCLEOTIDE SEQUENCE [LARGE SCALE GENOMIC DNA]</scope>
    <source>
        <strain evidence="3 4">DSM 45763</strain>
    </source>
</reference>
<sequence length="204" mass="21778">MKSTRVRVILAVAATGVALTACSPSQVGAAAVVGGDRISSGELDRNVQEYEAALDRADMSAVKQQFPGSVPQVVLYQLATARQYAKVAGSKGVTVTEGEVDQVINSQGGAAQYEQQLLQKAVAPSQVRAYTRASLMITKLMAKYGGGADQEALQRGQQQVIDDLRSVPIEWNPRFGRINPQPSQEQPQIFTAEDRFGKASEPAG</sequence>
<feature type="region of interest" description="Disordered" evidence="1">
    <location>
        <begin position="173"/>
        <end position="204"/>
    </location>
</feature>
<dbReference type="RefSeq" id="WP_179825581.1">
    <property type="nucleotide sequence ID" value="NZ_CP192034.1"/>
</dbReference>
<evidence type="ECO:0000256" key="2">
    <source>
        <dbReference type="SAM" id="SignalP"/>
    </source>
</evidence>